<dbReference type="Proteomes" id="UP000244810">
    <property type="component" value="Unassembled WGS sequence"/>
</dbReference>
<dbReference type="OrthoDB" id="7854089at2"/>
<evidence type="ECO:0008006" key="3">
    <source>
        <dbReference type="Google" id="ProtNLM"/>
    </source>
</evidence>
<protein>
    <recommendedName>
        <fullName evidence="3">Heme oxygenase</fullName>
    </recommendedName>
</protein>
<dbReference type="Gene3D" id="1.20.910.10">
    <property type="entry name" value="Heme oxygenase-like"/>
    <property type="match status" value="1"/>
</dbReference>
<keyword evidence="2" id="KW-1185">Reference proteome</keyword>
<dbReference type="SUPFAM" id="SSF48613">
    <property type="entry name" value="Heme oxygenase-like"/>
    <property type="match status" value="1"/>
</dbReference>
<dbReference type="RefSeq" id="WP_107752301.1">
    <property type="nucleotide sequence ID" value="NZ_QDDR01000007.1"/>
</dbReference>
<reference evidence="1 2" key="1">
    <citation type="journal article" date="2011" name="Syst. Appl. Microbiol.">
        <title>Defluviimonas denitrificans gen. nov., sp. nov., and Pararhodobacter aggregans gen. nov., sp. nov., non-phototrophic Rhodobacteraceae from the biofilter of a marine aquaculture.</title>
        <authorList>
            <person name="Foesel B.U."/>
            <person name="Drake H.L."/>
            <person name="Schramm A."/>
        </authorList>
    </citation>
    <scope>NUCLEOTIDE SEQUENCE [LARGE SCALE GENOMIC DNA]</scope>
    <source>
        <strain evidence="1 2">D1-19</strain>
    </source>
</reference>
<name>A0A2T7UQ18_9RHOB</name>
<comment type="caution">
    <text evidence="1">The sequence shown here is derived from an EMBL/GenBank/DDBJ whole genome shotgun (WGS) entry which is preliminary data.</text>
</comment>
<accession>A0A2T7UQ18</accession>
<sequence length="171" mass="18525">MRVLLRTATSEDHARLDAHISQLDLREPGPRAVYSRILYRGTLRVGHACQWQAAEATALMARMVEALGPDFPDDNPSHYDVPIEADAAAYVLLGSQMGLSLLRQGLAPAQRTGALAMTPDTAAWTAFSQRIARSATGTEAARRIVDDARRVFGIFQAEAATLLTPAAERTP</sequence>
<proteinExistence type="predicted"/>
<dbReference type="InterPro" id="IPR016084">
    <property type="entry name" value="Haem_Oase-like_multi-hlx"/>
</dbReference>
<dbReference type="EMBL" id="QDDR01000007">
    <property type="protein sequence ID" value="PVE46729.1"/>
    <property type="molecule type" value="Genomic_DNA"/>
</dbReference>
<evidence type="ECO:0000313" key="2">
    <source>
        <dbReference type="Proteomes" id="UP000244810"/>
    </source>
</evidence>
<dbReference type="AlphaFoldDB" id="A0A2T7UQ18"/>
<gene>
    <name evidence="1" type="ORF">DDE23_13645</name>
</gene>
<organism evidence="1 2">
    <name type="scientific">Pararhodobacter aggregans</name>
    <dbReference type="NCBI Taxonomy" id="404875"/>
    <lineage>
        <taxon>Bacteria</taxon>
        <taxon>Pseudomonadati</taxon>
        <taxon>Pseudomonadota</taxon>
        <taxon>Alphaproteobacteria</taxon>
        <taxon>Rhodobacterales</taxon>
        <taxon>Paracoccaceae</taxon>
        <taxon>Pararhodobacter</taxon>
    </lineage>
</organism>
<evidence type="ECO:0000313" key="1">
    <source>
        <dbReference type="EMBL" id="PVE46729.1"/>
    </source>
</evidence>